<keyword evidence="3" id="KW-1185">Reference proteome</keyword>
<organism evidence="2 3">
    <name type="scientific">[Myrmecia] bisecta</name>
    <dbReference type="NCBI Taxonomy" id="41462"/>
    <lineage>
        <taxon>Eukaryota</taxon>
        <taxon>Viridiplantae</taxon>
        <taxon>Chlorophyta</taxon>
        <taxon>core chlorophytes</taxon>
        <taxon>Trebouxiophyceae</taxon>
        <taxon>Trebouxiales</taxon>
        <taxon>Trebouxiaceae</taxon>
        <taxon>Myrmecia</taxon>
    </lineage>
</organism>
<accession>A0AAW1PWL3</accession>
<protein>
    <recommendedName>
        <fullName evidence="4">Lipid-binding serum glycoprotein C-terminal domain-containing protein</fullName>
    </recommendedName>
</protein>
<dbReference type="EMBL" id="JALJOR010000004">
    <property type="protein sequence ID" value="KAK9818111.1"/>
    <property type="molecule type" value="Genomic_DNA"/>
</dbReference>
<feature type="region of interest" description="Disordered" evidence="1">
    <location>
        <begin position="388"/>
        <end position="412"/>
    </location>
</feature>
<reference evidence="2 3" key="1">
    <citation type="journal article" date="2024" name="Nat. Commun.">
        <title>Phylogenomics reveals the evolutionary origins of lichenization in chlorophyte algae.</title>
        <authorList>
            <person name="Puginier C."/>
            <person name="Libourel C."/>
            <person name="Otte J."/>
            <person name="Skaloud P."/>
            <person name="Haon M."/>
            <person name="Grisel S."/>
            <person name="Petersen M."/>
            <person name="Berrin J.G."/>
            <person name="Delaux P.M."/>
            <person name="Dal Grande F."/>
            <person name="Keller J."/>
        </authorList>
    </citation>
    <scope>NUCLEOTIDE SEQUENCE [LARGE SCALE GENOMIC DNA]</scope>
    <source>
        <strain evidence="2 3">SAG 2043</strain>
    </source>
</reference>
<dbReference type="PANTHER" id="PTHR34454:SF2">
    <property type="entry name" value="PROTEIN TUNICAMYCIN INDUCED 1"/>
    <property type="match status" value="1"/>
</dbReference>
<evidence type="ECO:0000256" key="1">
    <source>
        <dbReference type="SAM" id="MobiDB-lite"/>
    </source>
</evidence>
<evidence type="ECO:0000313" key="2">
    <source>
        <dbReference type="EMBL" id="KAK9818111.1"/>
    </source>
</evidence>
<gene>
    <name evidence="2" type="ORF">WJX72_007281</name>
</gene>
<sequence>MDLARTIGSSLLPARLRLDSPLDLWRDTAQAAAQAVGQAIQQKLGGASVTLQDVKLDTLQVLQGHHHQLLLEAGGQAHKFIINADPVWHNLAEALPASEGGLVAESEWEAVEKAWLQPLSEGAILPDFALAGPLELVLQEPSLVNLFLPHQADAGVLKRIVVQAGAAVTIRGARSVMLRKPLDLPPLPPAYLANVLGKQVDGIPPAASAPLAGILHVAAGLRSMAEQSDSTAPLVSVELELASTGGSLTVAPASPATNAGRLKVRKIGPMQVELSARAEQDDAPSGSTALGYTWVWPFPSLSLSLLEPYENLLREFVARQGLAKGSRGQDLRLLQSRIDALSLLQMQVEVQREKAPPQNQTAVVDSAFNLAPGTYELWQAVVQMKGDGRGGVQETDGRSSRTHFAWRKPPCLPSSGAGPTTPALRCYFDQQTTVVMAFRNRLFAAVMAVLLAGVAVSAQTLDTCTTDAAAFNTACSAAATGTTPMSFDGTLTDAQVKMTADSLPAPSNDCCTAAKKFNDEGCGCLKGLLDQAAGAGIPPSAVDTAIRVAALKCTSVTFTPKTGSTC</sequence>
<evidence type="ECO:0000313" key="3">
    <source>
        <dbReference type="Proteomes" id="UP001489004"/>
    </source>
</evidence>
<dbReference type="InterPro" id="IPR053283">
    <property type="entry name" value="TUNICAMYCIN_INDUCED_1"/>
</dbReference>
<dbReference type="PANTHER" id="PTHR34454">
    <property type="entry name" value="TUNICAMYCIN INDUCED PROTEIN"/>
    <property type="match status" value="1"/>
</dbReference>
<dbReference type="Proteomes" id="UP001489004">
    <property type="component" value="Unassembled WGS sequence"/>
</dbReference>
<comment type="caution">
    <text evidence="2">The sequence shown here is derived from an EMBL/GenBank/DDBJ whole genome shotgun (WGS) entry which is preliminary data.</text>
</comment>
<name>A0AAW1PWL3_9CHLO</name>
<evidence type="ECO:0008006" key="4">
    <source>
        <dbReference type="Google" id="ProtNLM"/>
    </source>
</evidence>
<dbReference type="AlphaFoldDB" id="A0AAW1PWL3"/>
<proteinExistence type="predicted"/>